<reference evidence="2" key="2">
    <citation type="submission" date="2020-11" db="EMBL/GenBank/DDBJ databases">
        <authorList>
            <person name="McCartney M.A."/>
            <person name="Auch B."/>
            <person name="Kono T."/>
            <person name="Mallez S."/>
            <person name="Becker A."/>
            <person name="Gohl D.M."/>
            <person name="Silverstein K.A.T."/>
            <person name="Koren S."/>
            <person name="Bechman K.B."/>
            <person name="Herman A."/>
            <person name="Abrahante J.E."/>
            <person name="Garbe J."/>
        </authorList>
    </citation>
    <scope>NUCLEOTIDE SEQUENCE</scope>
    <source>
        <strain evidence="2">Duluth1</strain>
        <tissue evidence="2">Whole animal</tissue>
    </source>
</reference>
<gene>
    <name evidence="2" type="ORF">DPMN_060239</name>
</gene>
<keyword evidence="3" id="KW-1185">Reference proteome</keyword>
<reference evidence="2" key="1">
    <citation type="journal article" date="2019" name="bioRxiv">
        <title>The Genome of the Zebra Mussel, Dreissena polymorpha: A Resource for Invasive Species Research.</title>
        <authorList>
            <person name="McCartney M.A."/>
            <person name="Auch B."/>
            <person name="Kono T."/>
            <person name="Mallez S."/>
            <person name="Zhang Y."/>
            <person name="Obille A."/>
            <person name="Becker A."/>
            <person name="Abrahante J.E."/>
            <person name="Garbe J."/>
            <person name="Badalamenti J.P."/>
            <person name="Herman A."/>
            <person name="Mangelson H."/>
            <person name="Liachko I."/>
            <person name="Sullivan S."/>
            <person name="Sone E.D."/>
            <person name="Koren S."/>
            <person name="Silverstein K.A.T."/>
            <person name="Beckman K.B."/>
            <person name="Gohl D.M."/>
        </authorList>
    </citation>
    <scope>NUCLEOTIDE SEQUENCE</scope>
    <source>
        <strain evidence="2">Duluth1</strain>
        <tissue evidence="2">Whole animal</tissue>
    </source>
</reference>
<evidence type="ECO:0000256" key="1">
    <source>
        <dbReference type="SAM" id="MobiDB-lite"/>
    </source>
</evidence>
<dbReference type="Proteomes" id="UP000828390">
    <property type="component" value="Unassembled WGS sequence"/>
</dbReference>
<dbReference type="AlphaFoldDB" id="A0A9D4C5F6"/>
<evidence type="ECO:0000313" key="3">
    <source>
        <dbReference type="Proteomes" id="UP000828390"/>
    </source>
</evidence>
<dbReference type="EMBL" id="JAIWYP010000013">
    <property type="protein sequence ID" value="KAH3717451.1"/>
    <property type="molecule type" value="Genomic_DNA"/>
</dbReference>
<proteinExistence type="predicted"/>
<evidence type="ECO:0000313" key="2">
    <source>
        <dbReference type="EMBL" id="KAH3717451.1"/>
    </source>
</evidence>
<feature type="region of interest" description="Disordered" evidence="1">
    <location>
        <begin position="1"/>
        <end position="29"/>
    </location>
</feature>
<accession>A0A9D4C5F6</accession>
<organism evidence="2 3">
    <name type="scientific">Dreissena polymorpha</name>
    <name type="common">Zebra mussel</name>
    <name type="synonym">Mytilus polymorpha</name>
    <dbReference type="NCBI Taxonomy" id="45954"/>
    <lineage>
        <taxon>Eukaryota</taxon>
        <taxon>Metazoa</taxon>
        <taxon>Spiralia</taxon>
        <taxon>Lophotrochozoa</taxon>
        <taxon>Mollusca</taxon>
        <taxon>Bivalvia</taxon>
        <taxon>Autobranchia</taxon>
        <taxon>Heteroconchia</taxon>
        <taxon>Euheterodonta</taxon>
        <taxon>Imparidentia</taxon>
        <taxon>Neoheterodontei</taxon>
        <taxon>Myida</taxon>
        <taxon>Dreissenoidea</taxon>
        <taxon>Dreissenidae</taxon>
        <taxon>Dreissena</taxon>
    </lineage>
</organism>
<name>A0A9D4C5F6_DREPO</name>
<protein>
    <submittedName>
        <fullName evidence="2">Uncharacterized protein</fullName>
    </submittedName>
</protein>
<comment type="caution">
    <text evidence="2">The sequence shown here is derived from an EMBL/GenBank/DDBJ whole genome shotgun (WGS) entry which is preliminary data.</text>
</comment>
<sequence>MVGEVSGMQRQSCGTRCLTNSDKQAPSANLKPLSQVGMERYVTAQGAIRLSCSYLRSNLSGSESADWDC</sequence>
<feature type="compositionally biased region" description="Polar residues" evidence="1">
    <location>
        <begin position="8"/>
        <end position="27"/>
    </location>
</feature>